<evidence type="ECO:0000313" key="2">
    <source>
        <dbReference type="EMBL" id="MCI26361.1"/>
    </source>
</evidence>
<evidence type="ECO:0000256" key="1">
    <source>
        <dbReference type="SAM" id="MobiDB-lite"/>
    </source>
</evidence>
<dbReference type="Proteomes" id="UP000265520">
    <property type="component" value="Unassembled WGS sequence"/>
</dbReference>
<protein>
    <submittedName>
        <fullName evidence="2">Uncharacterized protein</fullName>
    </submittedName>
</protein>
<feature type="compositionally biased region" description="Basic and acidic residues" evidence="1">
    <location>
        <begin position="26"/>
        <end position="42"/>
    </location>
</feature>
<dbReference type="EMBL" id="LXQA010152784">
    <property type="protein sequence ID" value="MCI26361.1"/>
    <property type="molecule type" value="Genomic_DNA"/>
</dbReference>
<keyword evidence="3" id="KW-1185">Reference proteome</keyword>
<evidence type="ECO:0000313" key="3">
    <source>
        <dbReference type="Proteomes" id="UP000265520"/>
    </source>
</evidence>
<proteinExistence type="predicted"/>
<name>A0A392QPP5_9FABA</name>
<sequence length="42" mass="4746">MRYGDENDRSRSERSSATTVVVTRTEVGDDAGRCGRRREKEG</sequence>
<feature type="region of interest" description="Disordered" evidence="1">
    <location>
        <begin position="1"/>
        <end position="42"/>
    </location>
</feature>
<accession>A0A392QPP5</accession>
<feature type="compositionally biased region" description="Low complexity" evidence="1">
    <location>
        <begin position="15"/>
        <end position="25"/>
    </location>
</feature>
<feature type="compositionally biased region" description="Basic and acidic residues" evidence="1">
    <location>
        <begin position="1"/>
        <end position="14"/>
    </location>
</feature>
<reference evidence="2 3" key="1">
    <citation type="journal article" date="2018" name="Front. Plant Sci.">
        <title>Red Clover (Trifolium pratense) and Zigzag Clover (T. medium) - A Picture of Genomic Similarities and Differences.</title>
        <authorList>
            <person name="Dluhosova J."/>
            <person name="Istvanek J."/>
            <person name="Nedelnik J."/>
            <person name="Repkova J."/>
        </authorList>
    </citation>
    <scope>NUCLEOTIDE SEQUENCE [LARGE SCALE GENOMIC DNA]</scope>
    <source>
        <strain evidence="3">cv. 10/8</strain>
        <tissue evidence="2">Leaf</tissue>
    </source>
</reference>
<comment type="caution">
    <text evidence="2">The sequence shown here is derived from an EMBL/GenBank/DDBJ whole genome shotgun (WGS) entry which is preliminary data.</text>
</comment>
<dbReference type="AlphaFoldDB" id="A0A392QPP5"/>
<organism evidence="2 3">
    <name type="scientific">Trifolium medium</name>
    <dbReference type="NCBI Taxonomy" id="97028"/>
    <lineage>
        <taxon>Eukaryota</taxon>
        <taxon>Viridiplantae</taxon>
        <taxon>Streptophyta</taxon>
        <taxon>Embryophyta</taxon>
        <taxon>Tracheophyta</taxon>
        <taxon>Spermatophyta</taxon>
        <taxon>Magnoliopsida</taxon>
        <taxon>eudicotyledons</taxon>
        <taxon>Gunneridae</taxon>
        <taxon>Pentapetalae</taxon>
        <taxon>rosids</taxon>
        <taxon>fabids</taxon>
        <taxon>Fabales</taxon>
        <taxon>Fabaceae</taxon>
        <taxon>Papilionoideae</taxon>
        <taxon>50 kb inversion clade</taxon>
        <taxon>NPAAA clade</taxon>
        <taxon>Hologalegina</taxon>
        <taxon>IRL clade</taxon>
        <taxon>Trifolieae</taxon>
        <taxon>Trifolium</taxon>
    </lineage>
</organism>
<feature type="non-terminal residue" evidence="2">
    <location>
        <position position="42"/>
    </location>
</feature>